<dbReference type="InterPro" id="IPR002686">
    <property type="entry name" value="Transposase_17"/>
</dbReference>
<accession>A0A225D437</accession>
<dbReference type="Gene3D" id="3.30.70.1290">
    <property type="entry name" value="Transposase IS200-like"/>
    <property type="match status" value="1"/>
</dbReference>
<dbReference type="InterPro" id="IPR036515">
    <property type="entry name" value="Transposase_17_sf"/>
</dbReference>
<gene>
    <name evidence="2" type="ORF">FRUB_08825</name>
</gene>
<organism evidence="2 3">
    <name type="scientific">Fimbriiglobus ruber</name>
    <dbReference type="NCBI Taxonomy" id="1908690"/>
    <lineage>
        <taxon>Bacteria</taxon>
        <taxon>Pseudomonadati</taxon>
        <taxon>Planctomycetota</taxon>
        <taxon>Planctomycetia</taxon>
        <taxon>Gemmatales</taxon>
        <taxon>Gemmataceae</taxon>
        <taxon>Fimbriiglobus</taxon>
    </lineage>
</organism>
<dbReference type="RefSeq" id="WP_088259297.1">
    <property type="nucleotide sequence ID" value="NZ_NIDE01000017.1"/>
</dbReference>
<sequence>MSQSLSRILIHLVFSTKHREPFLGADSRERAFAYLAGTLNELNNPAILVGGMSDHVHLLFVLARSQPLSKVVEIVKKQSSKWAKEHVHPGFYWQTGYGAFSVSPSNIPDVKAYIANQEKHHNGLTFQDEFRELLRRHGVEWDEKYLWD</sequence>
<dbReference type="PANTHER" id="PTHR33360:SF2">
    <property type="entry name" value="TRANSPOSASE FOR INSERTION SEQUENCE ELEMENT IS200"/>
    <property type="match status" value="1"/>
</dbReference>
<name>A0A225D437_9BACT</name>
<protein>
    <submittedName>
        <fullName evidence="2">Putative transposase</fullName>
    </submittedName>
</protein>
<evidence type="ECO:0000259" key="1">
    <source>
        <dbReference type="SMART" id="SM01321"/>
    </source>
</evidence>
<keyword evidence="3" id="KW-1185">Reference proteome</keyword>
<dbReference type="PANTHER" id="PTHR33360">
    <property type="entry name" value="TRANSPOSASE FOR INSERTION SEQUENCE ELEMENT IS200"/>
    <property type="match status" value="1"/>
</dbReference>
<evidence type="ECO:0000313" key="3">
    <source>
        <dbReference type="Proteomes" id="UP000214646"/>
    </source>
</evidence>
<evidence type="ECO:0000313" key="2">
    <source>
        <dbReference type="EMBL" id="OWK36262.1"/>
    </source>
</evidence>
<dbReference type="GO" id="GO:0003677">
    <property type="term" value="F:DNA binding"/>
    <property type="evidence" value="ECO:0007669"/>
    <property type="project" value="InterPro"/>
</dbReference>
<dbReference type="GO" id="GO:0006313">
    <property type="term" value="P:DNA transposition"/>
    <property type="evidence" value="ECO:0007669"/>
    <property type="project" value="InterPro"/>
</dbReference>
<reference evidence="3" key="1">
    <citation type="submission" date="2017-06" db="EMBL/GenBank/DDBJ databases">
        <title>Genome analysis of Fimbriiglobus ruber SP5, the first member of the order Planctomycetales with confirmed chitinolytic capability.</title>
        <authorList>
            <person name="Ravin N.V."/>
            <person name="Rakitin A.L."/>
            <person name="Ivanova A.A."/>
            <person name="Beletsky A.V."/>
            <person name="Kulichevskaya I.S."/>
            <person name="Mardanov A.V."/>
            <person name="Dedysh S.N."/>
        </authorList>
    </citation>
    <scope>NUCLEOTIDE SEQUENCE [LARGE SCALE GENOMIC DNA]</scope>
    <source>
        <strain evidence="3">SP5</strain>
    </source>
</reference>
<dbReference type="SUPFAM" id="SSF143422">
    <property type="entry name" value="Transposase IS200-like"/>
    <property type="match status" value="1"/>
</dbReference>
<dbReference type="EMBL" id="NIDE01000017">
    <property type="protein sequence ID" value="OWK36262.1"/>
    <property type="molecule type" value="Genomic_DNA"/>
</dbReference>
<dbReference type="OrthoDB" id="9798161at2"/>
<feature type="domain" description="Transposase IS200-like" evidence="1">
    <location>
        <begin position="5"/>
        <end position="117"/>
    </location>
</feature>
<comment type="caution">
    <text evidence="2">The sequence shown here is derived from an EMBL/GenBank/DDBJ whole genome shotgun (WGS) entry which is preliminary data.</text>
</comment>
<dbReference type="Pfam" id="PF01797">
    <property type="entry name" value="Y1_Tnp"/>
    <property type="match status" value="1"/>
</dbReference>
<proteinExistence type="predicted"/>
<dbReference type="GO" id="GO:0004803">
    <property type="term" value="F:transposase activity"/>
    <property type="evidence" value="ECO:0007669"/>
    <property type="project" value="InterPro"/>
</dbReference>
<dbReference type="Proteomes" id="UP000214646">
    <property type="component" value="Unassembled WGS sequence"/>
</dbReference>
<dbReference type="SMART" id="SM01321">
    <property type="entry name" value="Y1_Tnp"/>
    <property type="match status" value="1"/>
</dbReference>
<dbReference type="AlphaFoldDB" id="A0A225D437"/>